<reference evidence="1 3" key="1">
    <citation type="journal article" date="2017" name="Poromechanics V (2013)">
        <title>Genomic Characterization of the Arsenic-Tolerant Actinobacterium, &lt;i&gt;Rhodococcus erythropolis&lt;/i&gt; S43.</title>
        <authorList>
            <person name="Retamal-Morales G."/>
            <person name="Mehnert M."/>
            <person name="Schwabe R."/>
            <person name="Tischler D."/>
            <person name="Schloemann M."/>
            <person name="Levican G.J."/>
        </authorList>
    </citation>
    <scope>NUCLEOTIDE SEQUENCE [LARGE SCALE GENOMIC DNA]</scope>
    <source>
        <strain evidence="1 3">S43</strain>
    </source>
</reference>
<dbReference type="Proteomes" id="UP001230933">
    <property type="component" value="Chromosome"/>
</dbReference>
<name>A0A0C2ZVU3_RHOER</name>
<accession>A0A0C2ZVU3</accession>
<dbReference type="AlphaFoldDB" id="A0A0C2ZVU3"/>
<reference evidence="2" key="2">
    <citation type="submission" date="2023-08" db="EMBL/GenBank/DDBJ databases">
        <title>Isolation and Characterization of Rhodococcus erythropolis MGMM8.</title>
        <authorList>
            <person name="Diabankana R.G.C."/>
            <person name="Afordoanyi D.M."/>
            <person name="Validov S.Z."/>
        </authorList>
    </citation>
    <scope>NUCLEOTIDE SEQUENCE</scope>
    <source>
        <strain evidence="2">MGMM8</strain>
    </source>
</reference>
<organism evidence="1 3">
    <name type="scientific">Rhodococcus erythropolis</name>
    <name type="common">Arthrobacter picolinophilus</name>
    <dbReference type="NCBI Taxonomy" id="1833"/>
    <lineage>
        <taxon>Bacteria</taxon>
        <taxon>Bacillati</taxon>
        <taxon>Actinomycetota</taxon>
        <taxon>Actinomycetes</taxon>
        <taxon>Mycobacteriales</taxon>
        <taxon>Nocardiaceae</taxon>
        <taxon>Rhodococcus</taxon>
        <taxon>Rhodococcus erythropolis group</taxon>
    </lineage>
</organism>
<dbReference type="PROSITE" id="PS51257">
    <property type="entry name" value="PROKAR_LIPOPROTEIN"/>
    <property type="match status" value="1"/>
</dbReference>
<dbReference type="EMBL" id="MRBO01000761">
    <property type="protein sequence ID" value="KAB2581940.1"/>
    <property type="molecule type" value="Genomic_DNA"/>
</dbReference>
<dbReference type="Proteomes" id="UP000325576">
    <property type="component" value="Unassembled WGS sequence"/>
</dbReference>
<evidence type="ECO:0000313" key="1">
    <source>
        <dbReference type="EMBL" id="KAB2581940.1"/>
    </source>
</evidence>
<evidence type="ECO:0000313" key="2">
    <source>
        <dbReference type="EMBL" id="WGV51797.2"/>
    </source>
</evidence>
<gene>
    <name evidence="1" type="ORF">BS297_28290</name>
    <name evidence="2" type="ORF">QIE55_11480</name>
</gene>
<dbReference type="EMBL" id="CP124545">
    <property type="protein sequence ID" value="WGV51797.2"/>
    <property type="molecule type" value="Genomic_DNA"/>
</dbReference>
<dbReference type="RefSeq" id="WP_020969236.1">
    <property type="nucleotide sequence ID" value="NZ_CP124545.1"/>
</dbReference>
<protein>
    <submittedName>
        <fullName evidence="1">Uncharacterized protein</fullName>
    </submittedName>
</protein>
<sequence length="192" mass="20343">MKLASSQVRPALWTVAIALTATGLSGCIGAVDRMDFDNQMRERGGGMTSELVRGGFDSLAHRYGVDAISVTSIDISPIETLGVTVRDPGKPSQLDRFSFDGVILGEPIPVQVSVTDDLDARSFTLDQVPALANVEKLVDDALASSGVDDGEVTGISVSRTESIHASVMVESPRSRVLVVFEPDGTPFLVQPL</sequence>
<evidence type="ECO:0000313" key="3">
    <source>
        <dbReference type="Proteomes" id="UP000325576"/>
    </source>
</evidence>
<proteinExistence type="predicted"/>